<dbReference type="Proteomes" id="UP000694541">
    <property type="component" value="Unplaced"/>
</dbReference>
<evidence type="ECO:0000256" key="6">
    <source>
        <dbReference type="ARBA" id="ARBA00022946"/>
    </source>
</evidence>
<evidence type="ECO:0000256" key="8">
    <source>
        <dbReference type="ARBA" id="ARBA00023128"/>
    </source>
</evidence>
<feature type="transmembrane region" description="Helical" evidence="10">
    <location>
        <begin position="37"/>
        <end position="56"/>
    </location>
</feature>
<evidence type="ECO:0000256" key="2">
    <source>
        <dbReference type="ARBA" id="ARBA00004673"/>
    </source>
</evidence>
<keyword evidence="6" id="KW-0809">Transit peptide</keyword>
<keyword evidence="4 10" id="KW-0812">Transmembrane</keyword>
<dbReference type="SUPFAM" id="SSF81431">
    <property type="entry name" value="Mitochondrial cytochrome c oxidase subunit VIIIb (aka IX)"/>
    <property type="match status" value="1"/>
</dbReference>
<evidence type="ECO:0000313" key="11">
    <source>
        <dbReference type="Ensembl" id="ENSANIP00000019457.1"/>
    </source>
</evidence>
<dbReference type="Ensembl" id="ENSANIT00000020115.1">
    <property type="protein sequence ID" value="ENSANIP00000019457.1"/>
    <property type="gene ID" value="ENSANIG00000013258.1"/>
</dbReference>
<dbReference type="UniPathway" id="UPA00705"/>
<evidence type="ECO:0000256" key="10">
    <source>
        <dbReference type="SAM" id="Phobius"/>
    </source>
</evidence>
<reference evidence="11" key="1">
    <citation type="submission" date="2025-08" db="UniProtKB">
        <authorList>
            <consortium name="Ensembl"/>
        </authorList>
    </citation>
    <scope>IDENTIFICATION</scope>
</reference>
<dbReference type="Gene3D" id="4.10.81.10">
    <property type="entry name" value="Cytochrome c oxidase, subunit 8"/>
    <property type="match status" value="1"/>
</dbReference>
<dbReference type="GO" id="GO:0005743">
    <property type="term" value="C:mitochondrial inner membrane"/>
    <property type="evidence" value="ECO:0007669"/>
    <property type="project" value="UniProtKB-SubCell"/>
</dbReference>
<evidence type="ECO:0000256" key="9">
    <source>
        <dbReference type="ARBA" id="ARBA00023136"/>
    </source>
</evidence>
<dbReference type="InterPro" id="IPR036548">
    <property type="entry name" value="Cyt_c_oxidase_su8_sf"/>
</dbReference>
<evidence type="ECO:0000313" key="12">
    <source>
        <dbReference type="Proteomes" id="UP000694541"/>
    </source>
</evidence>
<reference evidence="11" key="2">
    <citation type="submission" date="2025-09" db="UniProtKB">
        <authorList>
            <consortium name="Ensembl"/>
        </authorList>
    </citation>
    <scope>IDENTIFICATION</scope>
</reference>
<accession>A0A8B9N5Z7</accession>
<dbReference type="AlphaFoldDB" id="A0A8B9N5Z7"/>
<proteinExistence type="inferred from homology"/>
<keyword evidence="12" id="KW-1185">Reference proteome</keyword>
<organism evidence="11 12">
    <name type="scientific">Accipiter nisus</name>
    <name type="common">Eurasian sparrowhawk</name>
    <dbReference type="NCBI Taxonomy" id="211598"/>
    <lineage>
        <taxon>Eukaryota</taxon>
        <taxon>Metazoa</taxon>
        <taxon>Chordata</taxon>
        <taxon>Craniata</taxon>
        <taxon>Vertebrata</taxon>
        <taxon>Euteleostomi</taxon>
        <taxon>Archelosauria</taxon>
        <taxon>Archosauria</taxon>
        <taxon>Dinosauria</taxon>
        <taxon>Saurischia</taxon>
        <taxon>Theropoda</taxon>
        <taxon>Coelurosauria</taxon>
        <taxon>Aves</taxon>
        <taxon>Neognathae</taxon>
        <taxon>Neoaves</taxon>
        <taxon>Telluraves</taxon>
        <taxon>Accipitrimorphae</taxon>
        <taxon>Accipitriformes</taxon>
        <taxon>Accipitridae</taxon>
        <taxon>Accipitrinae</taxon>
        <taxon>Accipiter</taxon>
    </lineage>
</organism>
<comment type="subcellular location">
    <subcellularLocation>
        <location evidence="1">Mitochondrion inner membrane</location>
        <topology evidence="1">Single-pass membrane protein</topology>
    </subcellularLocation>
</comment>
<sequence length="66" mass="7020">QPRVPPPPGGKAMGQPEELREVAAVASVPQGTLPEQVIAFSIMSACFLIPTAWILAHVEHYKRGSG</sequence>
<keyword evidence="5" id="KW-0999">Mitochondrion inner membrane</keyword>
<dbReference type="Pfam" id="PF02285">
    <property type="entry name" value="COX8"/>
    <property type="match status" value="1"/>
</dbReference>
<comment type="similarity">
    <text evidence="3">Belongs to the cytochrome c oxidase VIII family.</text>
</comment>
<name>A0A8B9N5Z7_9AVES</name>
<keyword evidence="9 10" id="KW-0472">Membrane</keyword>
<evidence type="ECO:0000256" key="4">
    <source>
        <dbReference type="ARBA" id="ARBA00022692"/>
    </source>
</evidence>
<dbReference type="GO" id="GO:0006123">
    <property type="term" value="P:mitochondrial electron transport, cytochrome c to oxygen"/>
    <property type="evidence" value="ECO:0007669"/>
    <property type="project" value="InterPro"/>
</dbReference>
<dbReference type="GO" id="GO:0045277">
    <property type="term" value="C:respiratory chain complex IV"/>
    <property type="evidence" value="ECO:0007669"/>
    <property type="project" value="InterPro"/>
</dbReference>
<keyword evidence="8" id="KW-0496">Mitochondrion</keyword>
<keyword evidence="7 10" id="KW-1133">Transmembrane helix</keyword>
<protein>
    <submittedName>
        <fullName evidence="11">Uncharacterized protein</fullName>
    </submittedName>
</protein>
<evidence type="ECO:0000256" key="1">
    <source>
        <dbReference type="ARBA" id="ARBA00004434"/>
    </source>
</evidence>
<evidence type="ECO:0000256" key="3">
    <source>
        <dbReference type="ARBA" id="ARBA00010117"/>
    </source>
</evidence>
<dbReference type="InterPro" id="IPR003205">
    <property type="entry name" value="Cyt_c_oxidase_su8"/>
</dbReference>
<comment type="pathway">
    <text evidence="2">Energy metabolism; oxidative phosphorylation.</text>
</comment>
<evidence type="ECO:0000256" key="5">
    <source>
        <dbReference type="ARBA" id="ARBA00022792"/>
    </source>
</evidence>
<evidence type="ECO:0000256" key="7">
    <source>
        <dbReference type="ARBA" id="ARBA00022989"/>
    </source>
</evidence>